<keyword evidence="6" id="KW-1185">Reference proteome</keyword>
<evidence type="ECO:0000256" key="1">
    <source>
        <dbReference type="ARBA" id="ARBA00007626"/>
    </source>
</evidence>
<dbReference type="NCBIfam" id="TIGR00756">
    <property type="entry name" value="PPR"/>
    <property type="match status" value="4"/>
</dbReference>
<dbReference type="Pfam" id="PF01535">
    <property type="entry name" value="PPR"/>
    <property type="match status" value="3"/>
</dbReference>
<keyword evidence="2" id="KW-0677">Repeat</keyword>
<protein>
    <submittedName>
        <fullName evidence="5">OLC1v1021985C1</fullName>
    </submittedName>
</protein>
<dbReference type="Gene3D" id="1.25.40.10">
    <property type="entry name" value="Tetratricopeptide repeat domain"/>
    <property type="match status" value="3"/>
</dbReference>
<proteinExistence type="inferred from homology"/>
<dbReference type="PANTHER" id="PTHR47939">
    <property type="entry name" value="MEMBRANE-ASSOCIATED SALT-INDUCIBLE PROTEIN-LIKE"/>
    <property type="match status" value="1"/>
</dbReference>
<feature type="repeat" description="PPR" evidence="4">
    <location>
        <begin position="283"/>
        <end position="317"/>
    </location>
</feature>
<dbReference type="SUPFAM" id="SSF48452">
    <property type="entry name" value="TPR-like"/>
    <property type="match status" value="1"/>
</dbReference>
<accession>A0AAV1BZ53</accession>
<reference evidence="5" key="1">
    <citation type="submission" date="2023-03" db="EMBL/GenBank/DDBJ databases">
        <authorList>
            <person name="Julca I."/>
        </authorList>
    </citation>
    <scope>NUCLEOTIDE SEQUENCE</scope>
</reference>
<sequence length="400" mass="45058">MALRLKLRSISVSQIQRSLSTSSSILNPDSKTPLTSKEKSRAAISLLRSEKNPERILEICRAASLTPESHMDRVAYSSAISKLKDLNYFSGIRGLIEESITRPDIKSERSASHFIILYGKAGLLGDAVKTFEKMHGIGLERTVKTLNSLILSCIVAKDYKEMKRVYLEFPNIYGIVPDLETYNRVIKGLCESGDSKASFSILNEMEKKNVKPNAVTFRPMIAGFYEEQDFEGVGKVLEKMEEHNITLGVSTYNIRIQSLCKLKRSKEAKALFEGMVSRGMKPNVITYGNLILGFCKEDNLEEAKSLFERMVKNGVDPDSQCYFTLIYFLCQGKDFEAALKIFKDCIAKNWVPNFSTMKSLVEGLARISMVDEAKEVIGELKEKFPTNSDRWTEIEDGLAK</sequence>
<gene>
    <name evidence="5" type="ORF">OLC1_LOCUS540</name>
</gene>
<dbReference type="InterPro" id="IPR011990">
    <property type="entry name" value="TPR-like_helical_dom_sf"/>
</dbReference>
<feature type="repeat" description="PPR" evidence="4">
    <location>
        <begin position="248"/>
        <end position="282"/>
    </location>
</feature>
<feature type="repeat" description="PPR" evidence="4">
    <location>
        <begin position="178"/>
        <end position="212"/>
    </location>
</feature>
<dbReference type="InterPro" id="IPR050667">
    <property type="entry name" value="PPR-containing_protein"/>
</dbReference>
<organism evidence="5 6">
    <name type="scientific">Oldenlandia corymbosa var. corymbosa</name>
    <dbReference type="NCBI Taxonomy" id="529605"/>
    <lineage>
        <taxon>Eukaryota</taxon>
        <taxon>Viridiplantae</taxon>
        <taxon>Streptophyta</taxon>
        <taxon>Embryophyta</taxon>
        <taxon>Tracheophyta</taxon>
        <taxon>Spermatophyta</taxon>
        <taxon>Magnoliopsida</taxon>
        <taxon>eudicotyledons</taxon>
        <taxon>Gunneridae</taxon>
        <taxon>Pentapetalae</taxon>
        <taxon>asterids</taxon>
        <taxon>lamiids</taxon>
        <taxon>Gentianales</taxon>
        <taxon>Rubiaceae</taxon>
        <taxon>Rubioideae</taxon>
        <taxon>Spermacoceae</taxon>
        <taxon>Hedyotis-Oldenlandia complex</taxon>
        <taxon>Oldenlandia</taxon>
    </lineage>
</organism>
<dbReference type="Proteomes" id="UP001161247">
    <property type="component" value="Chromosome 1"/>
</dbReference>
<comment type="similarity">
    <text evidence="1">Belongs to the PPR family. P subfamily.</text>
</comment>
<evidence type="ECO:0000256" key="3">
    <source>
        <dbReference type="ARBA" id="ARBA00022946"/>
    </source>
</evidence>
<evidence type="ECO:0000313" key="6">
    <source>
        <dbReference type="Proteomes" id="UP001161247"/>
    </source>
</evidence>
<keyword evidence="3" id="KW-0809">Transit peptide</keyword>
<dbReference type="EMBL" id="OX459118">
    <property type="protein sequence ID" value="CAI9087810.1"/>
    <property type="molecule type" value="Genomic_DNA"/>
</dbReference>
<dbReference type="FunFam" id="1.25.40.10:FF:001070">
    <property type="entry name" value="Pentatricopeptide repeat-containing protein At1g11630, mitochondrial"/>
    <property type="match status" value="1"/>
</dbReference>
<dbReference type="FunFam" id="1.25.40.10:FF:002935">
    <property type="entry name" value="Pentatricopeptide repeat-containing protein At1g61870, mitochondrial"/>
    <property type="match status" value="1"/>
</dbReference>
<dbReference type="AlphaFoldDB" id="A0AAV1BZ53"/>
<dbReference type="PANTHER" id="PTHR47939:SF9">
    <property type="entry name" value="(WILD MALAYSIAN BANANA) HYPOTHETICAL PROTEIN"/>
    <property type="match status" value="1"/>
</dbReference>
<evidence type="ECO:0000256" key="4">
    <source>
        <dbReference type="PROSITE-ProRule" id="PRU00708"/>
    </source>
</evidence>
<dbReference type="InterPro" id="IPR002885">
    <property type="entry name" value="PPR_rpt"/>
</dbReference>
<evidence type="ECO:0000313" key="5">
    <source>
        <dbReference type="EMBL" id="CAI9087810.1"/>
    </source>
</evidence>
<dbReference type="Pfam" id="PF13041">
    <property type="entry name" value="PPR_2"/>
    <property type="match status" value="2"/>
</dbReference>
<feature type="repeat" description="PPR" evidence="4">
    <location>
        <begin position="318"/>
        <end position="352"/>
    </location>
</feature>
<evidence type="ECO:0000256" key="2">
    <source>
        <dbReference type="ARBA" id="ARBA00022737"/>
    </source>
</evidence>
<name>A0AAV1BZ53_OLDCO</name>
<dbReference type="PROSITE" id="PS51375">
    <property type="entry name" value="PPR"/>
    <property type="match status" value="4"/>
</dbReference>